<dbReference type="PANTHER" id="PTHR10302:SF27">
    <property type="entry name" value="SINGLE-STRANDED DNA-BINDING PROTEIN"/>
    <property type="match status" value="1"/>
</dbReference>
<dbReference type="CDD" id="cd04496">
    <property type="entry name" value="SSB_OBF"/>
    <property type="match status" value="1"/>
</dbReference>
<organism evidence="5 6">
    <name type="scientific">Sulfurovum zhangzhouensis</name>
    <dbReference type="NCBI Taxonomy" id="3019067"/>
    <lineage>
        <taxon>Bacteria</taxon>
        <taxon>Pseudomonadati</taxon>
        <taxon>Campylobacterota</taxon>
        <taxon>Epsilonproteobacteria</taxon>
        <taxon>Campylobacterales</taxon>
        <taxon>Sulfurovaceae</taxon>
        <taxon>Sulfurovum</taxon>
    </lineage>
</organism>
<feature type="compositionally biased region" description="Polar residues" evidence="4">
    <location>
        <begin position="115"/>
        <end position="126"/>
    </location>
</feature>
<evidence type="ECO:0000256" key="3">
    <source>
        <dbReference type="PIRNR" id="PIRNR002070"/>
    </source>
</evidence>
<evidence type="ECO:0000256" key="2">
    <source>
        <dbReference type="HAMAP-Rule" id="MF_00984"/>
    </source>
</evidence>
<evidence type="ECO:0000313" key="6">
    <source>
        <dbReference type="Proteomes" id="UP001169069"/>
    </source>
</evidence>
<evidence type="ECO:0000313" key="5">
    <source>
        <dbReference type="EMBL" id="MDM5272744.1"/>
    </source>
</evidence>
<dbReference type="PANTHER" id="PTHR10302">
    <property type="entry name" value="SINGLE-STRANDED DNA-BINDING PROTEIN"/>
    <property type="match status" value="1"/>
</dbReference>
<dbReference type="NCBIfam" id="TIGR00621">
    <property type="entry name" value="ssb"/>
    <property type="match status" value="1"/>
</dbReference>
<dbReference type="InterPro" id="IPR011344">
    <property type="entry name" value="ssDNA-bd"/>
</dbReference>
<dbReference type="SUPFAM" id="SSF50249">
    <property type="entry name" value="Nucleic acid-binding proteins"/>
    <property type="match status" value="1"/>
</dbReference>
<keyword evidence="2" id="KW-0235">DNA replication</keyword>
<dbReference type="EMBL" id="JAQIBD010000005">
    <property type="protein sequence ID" value="MDM5272744.1"/>
    <property type="molecule type" value="Genomic_DNA"/>
</dbReference>
<dbReference type="GO" id="GO:0003677">
    <property type="term" value="F:DNA binding"/>
    <property type="evidence" value="ECO:0007669"/>
    <property type="project" value="UniProtKB-KW"/>
</dbReference>
<dbReference type="InterPro" id="IPR012340">
    <property type="entry name" value="NA-bd_OB-fold"/>
</dbReference>
<comment type="caution">
    <text evidence="2">Lacks conserved residue(s) required for the propagation of feature annotation.</text>
</comment>
<keyword evidence="2" id="KW-0234">DNA repair</keyword>
<keyword evidence="6" id="KW-1185">Reference proteome</keyword>
<feature type="region of interest" description="Disordered" evidence="4">
    <location>
        <begin position="86"/>
        <end position="163"/>
    </location>
</feature>
<feature type="compositionally biased region" description="Low complexity" evidence="4">
    <location>
        <begin position="135"/>
        <end position="154"/>
    </location>
</feature>
<feature type="short sequence motif" description="Important for interaction with partner proteins" evidence="2">
    <location>
        <begin position="158"/>
        <end position="163"/>
    </location>
</feature>
<keyword evidence="2" id="KW-0227">DNA damage</keyword>
<dbReference type="Pfam" id="PF00436">
    <property type="entry name" value="SSB"/>
    <property type="match status" value="1"/>
</dbReference>
<sequence length="163" mass="18131">MYNKVILAGNLARDIEIRYTQGGSAIGKTAIATSRRFKSQTGEQKEEVMFIDLTFFGRTAEIANQYLRKGSKVLVDGRLTLDQWTAQDGSKRSKHSITVENLQMLGSKDEIGSEGSYQNAMPTDNYAQPEPSYNAPSQPQSAPQQQSNHTIPEIDISEDEIPF</sequence>
<name>A0ABT7R0X8_9BACT</name>
<keyword evidence="1 2" id="KW-0238">DNA-binding</keyword>
<comment type="subunit">
    <text evidence="2">Homotetramer.</text>
</comment>
<dbReference type="PIRSF" id="PIRSF002070">
    <property type="entry name" value="SSB"/>
    <property type="match status" value="1"/>
</dbReference>
<accession>A0ABT7R0X8</accession>
<keyword evidence="2" id="KW-0233">DNA recombination</keyword>
<protein>
    <recommendedName>
        <fullName evidence="2 3">Single-stranded DNA-binding protein</fullName>
        <shortName evidence="2">SSB</shortName>
    </recommendedName>
</protein>
<evidence type="ECO:0000256" key="4">
    <source>
        <dbReference type="SAM" id="MobiDB-lite"/>
    </source>
</evidence>
<comment type="caution">
    <text evidence="5">The sequence shown here is derived from an EMBL/GenBank/DDBJ whole genome shotgun (WGS) entry which is preliminary data.</text>
</comment>
<dbReference type="PROSITE" id="PS50935">
    <property type="entry name" value="SSB"/>
    <property type="match status" value="1"/>
</dbReference>
<dbReference type="InterPro" id="IPR000424">
    <property type="entry name" value="Primosome_PriB/ssb"/>
</dbReference>
<comment type="function">
    <text evidence="2">Plays an important role in DNA replication, recombination and repair. Binds to ssDNA and to an array of partner proteins to recruit them to their sites of action during DNA metabolism.</text>
</comment>
<gene>
    <name evidence="5" type="primary">ssb</name>
    <name evidence="5" type="ORF">PGH07_11220</name>
</gene>
<dbReference type="HAMAP" id="MF_00984">
    <property type="entry name" value="SSB"/>
    <property type="match status" value="1"/>
</dbReference>
<proteinExistence type="inferred from homology"/>
<reference evidence="5" key="1">
    <citation type="submission" date="2023-01" db="EMBL/GenBank/DDBJ databases">
        <title>Sulfurovum sp. zt1-1 genome assembly.</title>
        <authorList>
            <person name="Wang J."/>
        </authorList>
    </citation>
    <scope>NUCLEOTIDE SEQUENCE</scope>
    <source>
        <strain evidence="5">Zt1-1</strain>
    </source>
</reference>
<dbReference type="RefSeq" id="WP_289414593.1">
    <property type="nucleotide sequence ID" value="NZ_JAQIBD010000005.1"/>
</dbReference>
<dbReference type="Gene3D" id="2.40.50.140">
    <property type="entry name" value="Nucleic acid-binding proteins"/>
    <property type="match status" value="1"/>
</dbReference>
<evidence type="ECO:0000256" key="1">
    <source>
        <dbReference type="ARBA" id="ARBA00023125"/>
    </source>
</evidence>
<dbReference type="Proteomes" id="UP001169069">
    <property type="component" value="Unassembled WGS sequence"/>
</dbReference>